<evidence type="ECO:0000256" key="8">
    <source>
        <dbReference type="ARBA" id="ARBA00019357"/>
    </source>
</evidence>
<dbReference type="OrthoDB" id="9809356at2"/>
<dbReference type="AlphaFoldDB" id="Q2GGC6"/>
<accession>Q2GGC6</accession>
<dbReference type="GO" id="GO:0004326">
    <property type="term" value="F:tetrahydrofolylpolyglutamate synthase activity"/>
    <property type="evidence" value="ECO:0007669"/>
    <property type="project" value="UniProtKB-EC"/>
</dbReference>
<evidence type="ECO:0000256" key="1">
    <source>
        <dbReference type="ARBA" id="ARBA00001946"/>
    </source>
</evidence>
<comment type="pathway">
    <text evidence="4">Cofactor biosynthesis; tetrahydrofolylpolyglutamate biosynthesis.</text>
</comment>
<evidence type="ECO:0000256" key="15">
    <source>
        <dbReference type="ARBA" id="ARBA00030048"/>
    </source>
</evidence>
<keyword evidence="26" id="KW-1185">Reference proteome</keyword>
<evidence type="ECO:0000256" key="9">
    <source>
        <dbReference type="ARBA" id="ARBA00022598"/>
    </source>
</evidence>
<dbReference type="SUPFAM" id="SSF53623">
    <property type="entry name" value="MurD-like peptide ligases, catalytic domain"/>
    <property type="match status" value="1"/>
</dbReference>
<dbReference type="Gene3D" id="3.40.1190.10">
    <property type="entry name" value="Mur-like, catalytic domain"/>
    <property type="match status" value="1"/>
</dbReference>
<comment type="catalytic activity">
    <reaction evidence="20">
        <text>(6R)-5,10-methylenetetrahydrofolyl-(gamma-L-Glu)(n) + L-glutamate + ATP = (6R)-5,10-methylenetetrahydrofolyl-(gamma-L-Glu)(n+1) + ADP + phosphate + H(+)</text>
        <dbReference type="Rhea" id="RHEA:51912"/>
        <dbReference type="Rhea" id="RHEA-COMP:13257"/>
        <dbReference type="Rhea" id="RHEA-COMP:13258"/>
        <dbReference type="ChEBI" id="CHEBI:15378"/>
        <dbReference type="ChEBI" id="CHEBI:29985"/>
        <dbReference type="ChEBI" id="CHEBI:30616"/>
        <dbReference type="ChEBI" id="CHEBI:43474"/>
        <dbReference type="ChEBI" id="CHEBI:136572"/>
        <dbReference type="ChEBI" id="CHEBI:456216"/>
        <dbReference type="EC" id="6.3.2.17"/>
    </reaction>
</comment>
<dbReference type="Proteomes" id="UP000008320">
    <property type="component" value="Chromosome"/>
</dbReference>
<evidence type="ECO:0000256" key="20">
    <source>
        <dbReference type="ARBA" id="ARBA00049035"/>
    </source>
</evidence>
<evidence type="ECO:0000259" key="23">
    <source>
        <dbReference type="Pfam" id="PF02875"/>
    </source>
</evidence>
<dbReference type="STRING" id="205920.ECH_0702"/>
<keyword evidence="9 22" id="KW-0436">Ligase</keyword>
<dbReference type="Gene3D" id="3.90.190.20">
    <property type="entry name" value="Mur ligase, C-terminal domain"/>
    <property type="match status" value="1"/>
</dbReference>
<evidence type="ECO:0000256" key="21">
    <source>
        <dbReference type="ARBA" id="ARBA00049161"/>
    </source>
</evidence>
<dbReference type="InterPro" id="IPR001645">
    <property type="entry name" value="Folylpolyglutamate_synth"/>
</dbReference>
<comment type="similarity">
    <text evidence="5 22">Belongs to the folylpolyglutamate synthase family.</text>
</comment>
<dbReference type="NCBIfam" id="TIGR01499">
    <property type="entry name" value="folC"/>
    <property type="match status" value="1"/>
</dbReference>
<evidence type="ECO:0000256" key="2">
    <source>
        <dbReference type="ARBA" id="ARBA00002714"/>
    </source>
</evidence>
<evidence type="ECO:0000256" key="6">
    <source>
        <dbReference type="ARBA" id="ARBA00013023"/>
    </source>
</evidence>
<evidence type="ECO:0000256" key="16">
    <source>
        <dbReference type="ARBA" id="ARBA00030592"/>
    </source>
</evidence>
<dbReference type="InterPro" id="IPR018109">
    <property type="entry name" value="Folylpolyglutamate_synth_CS"/>
</dbReference>
<dbReference type="GO" id="GO:0005524">
    <property type="term" value="F:ATP binding"/>
    <property type="evidence" value="ECO:0007669"/>
    <property type="project" value="UniProtKB-KW"/>
</dbReference>
<evidence type="ECO:0000259" key="24">
    <source>
        <dbReference type="Pfam" id="PF08245"/>
    </source>
</evidence>
<comment type="catalytic activity">
    <reaction evidence="21">
        <text>7,8-dihydropteroate + L-glutamate + ATP = 7,8-dihydrofolate + ADP + phosphate + H(+)</text>
        <dbReference type="Rhea" id="RHEA:23584"/>
        <dbReference type="ChEBI" id="CHEBI:15378"/>
        <dbReference type="ChEBI" id="CHEBI:17839"/>
        <dbReference type="ChEBI" id="CHEBI:29985"/>
        <dbReference type="ChEBI" id="CHEBI:30616"/>
        <dbReference type="ChEBI" id="CHEBI:43474"/>
        <dbReference type="ChEBI" id="CHEBI:57451"/>
        <dbReference type="ChEBI" id="CHEBI:456216"/>
        <dbReference type="EC" id="6.3.2.12"/>
    </reaction>
</comment>
<dbReference type="RefSeq" id="WP_006009843.1">
    <property type="nucleotide sequence ID" value="NC_007799.1"/>
</dbReference>
<evidence type="ECO:0000256" key="12">
    <source>
        <dbReference type="ARBA" id="ARBA00022840"/>
    </source>
</evidence>
<gene>
    <name evidence="25" type="primary">folC</name>
    <name evidence="25" type="ordered locus">ECH_0702</name>
</gene>
<reference evidence="25 26" key="1">
    <citation type="journal article" date="2006" name="PLoS Genet.">
        <title>Comparative genomics of emerging human ehrlichiosis agents.</title>
        <authorList>
            <person name="Dunning Hotopp J.C."/>
            <person name="Lin M."/>
            <person name="Madupu R."/>
            <person name="Crabtree J."/>
            <person name="Angiuoli S.V."/>
            <person name="Eisen J.A."/>
            <person name="Seshadri R."/>
            <person name="Ren Q."/>
            <person name="Wu M."/>
            <person name="Utterback T.R."/>
            <person name="Smith S."/>
            <person name="Lewis M."/>
            <person name="Khouri H."/>
            <person name="Zhang C."/>
            <person name="Niu H."/>
            <person name="Lin Q."/>
            <person name="Ohashi N."/>
            <person name="Zhi N."/>
            <person name="Nelson W."/>
            <person name="Brinkac L.M."/>
            <person name="Dodson R.J."/>
            <person name="Rosovitz M.J."/>
            <person name="Sundaram J."/>
            <person name="Daugherty S.C."/>
            <person name="Davidsen T."/>
            <person name="Durkin A.S."/>
            <person name="Gwinn M."/>
            <person name="Haft D.H."/>
            <person name="Selengut J.D."/>
            <person name="Sullivan S.A."/>
            <person name="Zafar N."/>
            <person name="Zhou L."/>
            <person name="Benahmed F."/>
            <person name="Forberger H."/>
            <person name="Halpin R."/>
            <person name="Mulligan S."/>
            <person name="Robinson J."/>
            <person name="White O."/>
            <person name="Rikihisa Y."/>
            <person name="Tettelin H."/>
        </authorList>
    </citation>
    <scope>NUCLEOTIDE SEQUENCE [LARGE SCALE GENOMIC DNA]</scope>
    <source>
        <strain evidence="26">ATCC CRL-10679 / Arkansas</strain>
    </source>
</reference>
<dbReference type="GO" id="GO:0046654">
    <property type="term" value="P:tetrahydrofolate biosynthetic process"/>
    <property type="evidence" value="ECO:0007669"/>
    <property type="project" value="UniProtKB-UniPathway"/>
</dbReference>
<dbReference type="FunFam" id="3.40.1190.10:FF:000011">
    <property type="entry name" value="Folylpolyglutamate synthase/dihydrofolate synthase"/>
    <property type="match status" value="1"/>
</dbReference>
<evidence type="ECO:0000256" key="3">
    <source>
        <dbReference type="ARBA" id="ARBA00004799"/>
    </source>
</evidence>
<keyword evidence="13" id="KW-0460">Magnesium</keyword>
<dbReference type="EC" id="6.3.2.12" evidence="6"/>
<dbReference type="eggNOG" id="COG0285">
    <property type="taxonomic scope" value="Bacteria"/>
</dbReference>
<dbReference type="SUPFAM" id="SSF53244">
    <property type="entry name" value="MurD-like peptide ligases, peptide-binding domain"/>
    <property type="match status" value="1"/>
</dbReference>
<name>Q2GGC6_EHRCR</name>
<keyword evidence="11 22" id="KW-0547">Nucleotide-binding</keyword>
<evidence type="ECO:0000256" key="10">
    <source>
        <dbReference type="ARBA" id="ARBA00022723"/>
    </source>
</evidence>
<sequence length="435" mass="47704">MVSMPHWPKPIGLAPADLVCDMIPGRMRQLLDRLGNPEKKLPPVIHIAGTNGKGSTISFIRYILNSAGLKTHIYTSPHLVEFNERVVLAGKRISDQYLHEVIEICREASEGIPVTFFEGTTAAILLAFSKVDADIVLVETGVGGRLDATNVVHPILNIITSISLEHTEALGNTVELIAGEKAGIMKENVTCVIAPQDQESIMNVLEYHAIKKNVPLYRGGIDWFCERKGDSMLFKSSVDELLFPLPSLRGEHQIINAGNAIAACSILSGKFGYNIDYENIVQGLKEAYWPARLEKITTGFLSKMVPQLWDLFLDGAHNPAGGEMLSRWIQNNELGDLYIIIGMTREKDSAVFLNYLKPYIKFLSSVCIKSEPRAQTAAELLQTALSLGIKAVAAKTLADAISKILEVGDCNRKSTILICGSLYLAGDVLLENSME</sequence>
<comment type="catalytic activity">
    <reaction evidence="18">
        <text>(6S)-5,6,7,8-tetrahydrofolyl-(gamma-L-Glu)(n) + L-glutamate + ATP = (6S)-5,6,7,8-tetrahydrofolyl-(gamma-L-Glu)(n+1) + ADP + phosphate + H(+)</text>
        <dbReference type="Rhea" id="RHEA:10580"/>
        <dbReference type="Rhea" id="RHEA-COMP:14738"/>
        <dbReference type="Rhea" id="RHEA-COMP:14740"/>
        <dbReference type="ChEBI" id="CHEBI:15378"/>
        <dbReference type="ChEBI" id="CHEBI:29985"/>
        <dbReference type="ChEBI" id="CHEBI:30616"/>
        <dbReference type="ChEBI" id="CHEBI:43474"/>
        <dbReference type="ChEBI" id="CHEBI:141005"/>
        <dbReference type="ChEBI" id="CHEBI:456216"/>
        <dbReference type="EC" id="6.3.2.17"/>
    </reaction>
</comment>
<evidence type="ECO:0000256" key="19">
    <source>
        <dbReference type="ARBA" id="ARBA00047808"/>
    </source>
</evidence>
<keyword evidence="12 22" id="KW-0067">ATP-binding</keyword>
<keyword evidence="14" id="KW-0289">Folate biosynthesis</keyword>
<organism evidence="25 26">
    <name type="scientific">Ehrlichia chaffeensis (strain ATCC CRL-10679 / Arkansas)</name>
    <dbReference type="NCBI Taxonomy" id="205920"/>
    <lineage>
        <taxon>Bacteria</taxon>
        <taxon>Pseudomonadati</taxon>
        <taxon>Pseudomonadota</taxon>
        <taxon>Alphaproteobacteria</taxon>
        <taxon>Rickettsiales</taxon>
        <taxon>Anaplasmataceae</taxon>
        <taxon>Ehrlichia</taxon>
    </lineage>
</organism>
<evidence type="ECO:0000256" key="13">
    <source>
        <dbReference type="ARBA" id="ARBA00022842"/>
    </source>
</evidence>
<evidence type="ECO:0000313" key="25">
    <source>
        <dbReference type="EMBL" id="ABD45147.1"/>
    </source>
</evidence>
<dbReference type="GO" id="GO:0005737">
    <property type="term" value="C:cytoplasm"/>
    <property type="evidence" value="ECO:0007669"/>
    <property type="project" value="TreeGrafter"/>
</dbReference>
<comment type="function">
    <text evidence="2">Functions in two distinct reactions of the de novo folate biosynthetic pathway. Catalyzes the addition of a glutamate residue to dihydropteroate (7,8-dihydropteroate or H2Pte) to form dihydrofolate (7,8-dihydrofolate monoglutamate or H2Pte-Glu). Also catalyzes successive additions of L-glutamate to tetrahydrofolate or 10-formyltetrahydrofolate or 5,10-methylenetetrahydrofolate, leading to folylpolyglutamate derivatives.</text>
</comment>
<dbReference type="Pfam" id="PF08245">
    <property type="entry name" value="Mur_ligase_M"/>
    <property type="match status" value="1"/>
</dbReference>
<protein>
    <recommendedName>
        <fullName evidence="8">Dihydrofolate synthase/folylpolyglutamate synthase</fullName>
        <ecNumber evidence="6">6.3.2.12</ecNumber>
        <ecNumber evidence="7">6.3.2.17</ecNumber>
    </recommendedName>
    <alternativeName>
        <fullName evidence="17">Folylpoly-gamma-glutamate synthetase-dihydrofolate synthetase</fullName>
    </alternativeName>
    <alternativeName>
        <fullName evidence="15">Folylpolyglutamate synthetase</fullName>
    </alternativeName>
    <alternativeName>
        <fullName evidence="16">Tetrahydrofolylpolyglutamate synthase</fullName>
    </alternativeName>
</protein>
<evidence type="ECO:0000256" key="5">
    <source>
        <dbReference type="ARBA" id="ARBA00008276"/>
    </source>
</evidence>
<keyword evidence="10" id="KW-0479">Metal-binding</keyword>
<evidence type="ECO:0000256" key="18">
    <source>
        <dbReference type="ARBA" id="ARBA00047493"/>
    </source>
</evidence>
<dbReference type="GO" id="GO:0046656">
    <property type="term" value="P:folic acid biosynthetic process"/>
    <property type="evidence" value="ECO:0007669"/>
    <property type="project" value="UniProtKB-KW"/>
</dbReference>
<dbReference type="KEGG" id="ech:ECH_0702"/>
<evidence type="ECO:0000313" key="26">
    <source>
        <dbReference type="Proteomes" id="UP000008320"/>
    </source>
</evidence>
<dbReference type="PIRSF" id="PIRSF001563">
    <property type="entry name" value="Folylpolyglu_synth"/>
    <property type="match status" value="1"/>
</dbReference>
<comment type="pathway">
    <text evidence="3">Cofactor biosynthesis; tetrahydrofolate biosynthesis; 7,8-dihydrofolate from 2-amino-4-hydroxy-6-hydroxymethyl-7,8-dihydropteridine diphosphate and 4-aminobenzoate: step 2/2.</text>
</comment>
<dbReference type="EC" id="6.3.2.17" evidence="7"/>
<dbReference type="PROSITE" id="PS01012">
    <property type="entry name" value="FOLYLPOLYGLU_SYNT_2"/>
    <property type="match status" value="1"/>
</dbReference>
<dbReference type="InterPro" id="IPR036615">
    <property type="entry name" value="Mur_ligase_C_dom_sf"/>
</dbReference>
<dbReference type="PANTHER" id="PTHR11136:SF0">
    <property type="entry name" value="DIHYDROFOLATE SYNTHETASE-RELATED"/>
    <property type="match status" value="1"/>
</dbReference>
<evidence type="ECO:0000256" key="11">
    <source>
        <dbReference type="ARBA" id="ARBA00022741"/>
    </source>
</evidence>
<dbReference type="HOGENOM" id="CLU_015869_1_1_5"/>
<comment type="cofactor">
    <cofactor evidence="1">
        <name>Mg(2+)</name>
        <dbReference type="ChEBI" id="CHEBI:18420"/>
    </cofactor>
</comment>
<evidence type="ECO:0000256" key="7">
    <source>
        <dbReference type="ARBA" id="ARBA00013025"/>
    </source>
</evidence>
<evidence type="ECO:0000256" key="17">
    <source>
        <dbReference type="ARBA" id="ARBA00032510"/>
    </source>
</evidence>
<dbReference type="GO" id="GO:0046872">
    <property type="term" value="F:metal ion binding"/>
    <property type="evidence" value="ECO:0007669"/>
    <property type="project" value="UniProtKB-KW"/>
</dbReference>
<dbReference type="UniPathway" id="UPA00077">
    <property type="reaction ID" value="UER00157"/>
</dbReference>
<evidence type="ECO:0000256" key="14">
    <source>
        <dbReference type="ARBA" id="ARBA00022909"/>
    </source>
</evidence>
<dbReference type="EMBL" id="CP000236">
    <property type="protein sequence ID" value="ABD45147.1"/>
    <property type="molecule type" value="Genomic_DNA"/>
</dbReference>
<proteinExistence type="inferred from homology"/>
<evidence type="ECO:0000256" key="22">
    <source>
        <dbReference type="PIRNR" id="PIRNR001563"/>
    </source>
</evidence>
<comment type="catalytic activity">
    <reaction evidence="19">
        <text>10-formyltetrahydrofolyl-(gamma-L-Glu)(n) + L-glutamate + ATP = 10-formyltetrahydrofolyl-(gamma-L-Glu)(n+1) + ADP + phosphate + H(+)</text>
        <dbReference type="Rhea" id="RHEA:51904"/>
        <dbReference type="Rhea" id="RHEA-COMP:13088"/>
        <dbReference type="Rhea" id="RHEA-COMP:14300"/>
        <dbReference type="ChEBI" id="CHEBI:15378"/>
        <dbReference type="ChEBI" id="CHEBI:29985"/>
        <dbReference type="ChEBI" id="CHEBI:30616"/>
        <dbReference type="ChEBI" id="CHEBI:43474"/>
        <dbReference type="ChEBI" id="CHEBI:134413"/>
        <dbReference type="ChEBI" id="CHEBI:456216"/>
        <dbReference type="EC" id="6.3.2.17"/>
    </reaction>
</comment>
<dbReference type="InterPro" id="IPR013221">
    <property type="entry name" value="Mur_ligase_cen"/>
</dbReference>
<feature type="domain" description="Mur ligase central" evidence="24">
    <location>
        <begin position="47"/>
        <end position="264"/>
    </location>
</feature>
<dbReference type="InterPro" id="IPR004101">
    <property type="entry name" value="Mur_ligase_C"/>
</dbReference>
<feature type="domain" description="Mur ligase C-terminal" evidence="23">
    <location>
        <begin position="311"/>
        <end position="421"/>
    </location>
</feature>
<evidence type="ECO:0000256" key="4">
    <source>
        <dbReference type="ARBA" id="ARBA00005150"/>
    </source>
</evidence>
<dbReference type="PROSITE" id="PS01011">
    <property type="entry name" value="FOLYLPOLYGLU_SYNT_1"/>
    <property type="match status" value="1"/>
</dbReference>
<dbReference type="GO" id="GO:0008841">
    <property type="term" value="F:dihydrofolate synthase activity"/>
    <property type="evidence" value="ECO:0007669"/>
    <property type="project" value="UniProtKB-EC"/>
</dbReference>
<dbReference type="PANTHER" id="PTHR11136">
    <property type="entry name" value="FOLYLPOLYGLUTAMATE SYNTHASE-RELATED"/>
    <property type="match status" value="1"/>
</dbReference>
<dbReference type="InterPro" id="IPR036565">
    <property type="entry name" value="Mur-like_cat_sf"/>
</dbReference>
<dbReference type="Pfam" id="PF02875">
    <property type="entry name" value="Mur_ligase_C"/>
    <property type="match status" value="1"/>
</dbReference>